<dbReference type="Proteomes" id="UP000041254">
    <property type="component" value="Unassembled WGS sequence"/>
</dbReference>
<dbReference type="PROSITE" id="PS51352">
    <property type="entry name" value="THIOREDOXIN_2"/>
    <property type="match status" value="1"/>
</dbReference>
<evidence type="ECO:0000256" key="1">
    <source>
        <dbReference type="ARBA" id="ARBA00023157"/>
    </source>
</evidence>
<keyword evidence="1" id="KW-1015">Disulfide bond</keyword>
<dbReference type="Pfam" id="PF00085">
    <property type="entry name" value="Thioredoxin"/>
    <property type="match status" value="1"/>
</dbReference>
<evidence type="ECO:0000259" key="2">
    <source>
        <dbReference type="PROSITE" id="PS51352"/>
    </source>
</evidence>
<evidence type="ECO:0000313" key="4">
    <source>
        <dbReference type="Proteomes" id="UP000041254"/>
    </source>
</evidence>
<dbReference type="InterPro" id="IPR017937">
    <property type="entry name" value="Thioredoxin_CS"/>
</dbReference>
<dbReference type="CDD" id="cd02947">
    <property type="entry name" value="TRX_family"/>
    <property type="match status" value="1"/>
</dbReference>
<dbReference type="InParanoid" id="A0A0G4GXM8"/>
<dbReference type="Gene3D" id="3.40.30.10">
    <property type="entry name" value="Glutaredoxin"/>
    <property type="match status" value="1"/>
</dbReference>
<dbReference type="VEuPathDB" id="CryptoDB:Vbra_18972"/>
<name>A0A0G4GXM8_VITBC</name>
<gene>
    <name evidence="3" type="ORF">Vbra_18972</name>
</gene>
<dbReference type="SUPFAM" id="SSF52833">
    <property type="entry name" value="Thioredoxin-like"/>
    <property type="match status" value="1"/>
</dbReference>
<dbReference type="STRING" id="1169540.A0A0G4GXM8"/>
<dbReference type="InterPro" id="IPR036249">
    <property type="entry name" value="Thioredoxin-like_sf"/>
</dbReference>
<keyword evidence="4" id="KW-1185">Reference proteome</keyword>
<dbReference type="OrthoDB" id="2121326at2759"/>
<protein>
    <recommendedName>
        <fullName evidence="2">Thioredoxin domain-containing protein</fullName>
    </recommendedName>
</protein>
<accession>A0A0G4GXM8</accession>
<evidence type="ECO:0000313" key="3">
    <source>
        <dbReference type="EMBL" id="CEM35850.1"/>
    </source>
</evidence>
<sequence length="138" mass="15305">MLSPQQRFRSLSSLSRWRRERSGVASAAWAAISIDSAEELDKAVKSADAVVAMYSTTWCGPCKICFPLYEELSDKFPSVVFLKVEGDSTKQGQALMKRENVRAVPSFHFFKQGKKVDKINGAAMQDVEALVKEIGVLT</sequence>
<organism evidence="3 4">
    <name type="scientific">Vitrella brassicaformis (strain CCMP3155)</name>
    <dbReference type="NCBI Taxonomy" id="1169540"/>
    <lineage>
        <taxon>Eukaryota</taxon>
        <taxon>Sar</taxon>
        <taxon>Alveolata</taxon>
        <taxon>Colpodellida</taxon>
        <taxon>Vitrellaceae</taxon>
        <taxon>Vitrella</taxon>
    </lineage>
</organism>
<feature type="domain" description="Thioredoxin" evidence="2">
    <location>
        <begin position="20"/>
        <end position="138"/>
    </location>
</feature>
<reference evidence="3 4" key="1">
    <citation type="submission" date="2014-11" db="EMBL/GenBank/DDBJ databases">
        <authorList>
            <person name="Zhu J."/>
            <person name="Qi W."/>
            <person name="Song R."/>
        </authorList>
    </citation>
    <scope>NUCLEOTIDE SEQUENCE [LARGE SCALE GENOMIC DNA]</scope>
</reference>
<proteinExistence type="predicted"/>
<dbReference type="PhylomeDB" id="A0A0G4GXM8"/>
<dbReference type="EMBL" id="CDMY01000869">
    <property type="protein sequence ID" value="CEM35850.1"/>
    <property type="molecule type" value="Genomic_DNA"/>
</dbReference>
<dbReference type="PROSITE" id="PS00194">
    <property type="entry name" value="THIOREDOXIN_1"/>
    <property type="match status" value="1"/>
</dbReference>
<dbReference type="AlphaFoldDB" id="A0A0G4GXM8"/>
<dbReference type="PANTHER" id="PTHR46115">
    <property type="entry name" value="THIOREDOXIN-LIKE PROTEIN 1"/>
    <property type="match status" value="1"/>
</dbReference>
<dbReference type="InterPro" id="IPR013766">
    <property type="entry name" value="Thioredoxin_domain"/>
</dbReference>